<dbReference type="PROSITE" id="PS51257">
    <property type="entry name" value="PROKAR_LIPOPROTEIN"/>
    <property type="match status" value="1"/>
</dbReference>
<evidence type="ECO:0000313" key="2">
    <source>
        <dbReference type="EMBL" id="KLE02928.1"/>
    </source>
</evidence>
<protein>
    <recommendedName>
        <fullName evidence="4">Lipoprotein</fullName>
    </recommendedName>
</protein>
<dbReference type="RefSeq" id="WP_046990947.1">
    <property type="nucleotide sequence ID" value="NZ_JAIS01000008.1"/>
</dbReference>
<dbReference type="Proteomes" id="UP000035526">
    <property type="component" value="Unassembled WGS sequence"/>
</dbReference>
<gene>
    <name evidence="2" type="ORF">AF76_00250</name>
</gene>
<dbReference type="AlphaFoldDB" id="A0A837J8Y1"/>
<evidence type="ECO:0000256" key="1">
    <source>
        <dbReference type="SAM" id="MobiDB-lite"/>
    </source>
</evidence>
<evidence type="ECO:0008006" key="4">
    <source>
        <dbReference type="Google" id="ProtNLM"/>
    </source>
</evidence>
<sequence length="77" mass="8966">MKRTFLKSIIILAMGTAFIGCENSKEDKEETELKKAQEIIAKNIIEEEKLKQEKKNNQNKAPELKGFDFRIQPKENK</sequence>
<evidence type="ECO:0000313" key="3">
    <source>
        <dbReference type="Proteomes" id="UP000035526"/>
    </source>
</evidence>
<reference evidence="2 3" key="1">
    <citation type="submission" date="2014-01" db="EMBL/GenBank/DDBJ databases">
        <title>Development of a Comparative Genomic Fingerprinting Assay for High Resolution Genotyping of Arcobacter butzleri.</title>
        <authorList>
            <person name="Webb A.L."/>
            <person name="Inglis G.D."/>
            <person name="Kruczkiewicz P."/>
            <person name="Selinger L.B."/>
            <person name="Taboada E.N."/>
        </authorList>
    </citation>
    <scope>NUCLEOTIDE SEQUENCE [LARGE SCALE GENOMIC DNA]</scope>
    <source>
        <strain evidence="2 3">L351</strain>
    </source>
</reference>
<comment type="caution">
    <text evidence="2">The sequence shown here is derived from an EMBL/GenBank/DDBJ whole genome shotgun (WGS) entry which is preliminary data.</text>
</comment>
<feature type="region of interest" description="Disordered" evidence="1">
    <location>
        <begin position="51"/>
        <end position="77"/>
    </location>
</feature>
<accession>A0A837J8Y1</accession>
<dbReference type="EMBL" id="JAIS01000008">
    <property type="protein sequence ID" value="KLE02928.1"/>
    <property type="molecule type" value="Genomic_DNA"/>
</dbReference>
<proteinExistence type="predicted"/>
<organism evidence="2 3">
    <name type="scientific">Aliarcobacter butzleri L351</name>
    <dbReference type="NCBI Taxonomy" id="1447259"/>
    <lineage>
        <taxon>Bacteria</taxon>
        <taxon>Pseudomonadati</taxon>
        <taxon>Campylobacterota</taxon>
        <taxon>Epsilonproteobacteria</taxon>
        <taxon>Campylobacterales</taxon>
        <taxon>Arcobacteraceae</taxon>
        <taxon>Aliarcobacter</taxon>
    </lineage>
</organism>
<name>A0A837J8Y1_9BACT</name>